<proteinExistence type="predicted"/>
<comment type="caution">
    <text evidence="1">The sequence shown here is derived from an EMBL/GenBank/DDBJ whole genome shotgun (WGS) entry which is preliminary data.</text>
</comment>
<evidence type="ECO:0000313" key="2">
    <source>
        <dbReference type="Proteomes" id="UP000499080"/>
    </source>
</evidence>
<organism evidence="1 2">
    <name type="scientific">Araneus ventricosus</name>
    <name type="common">Orbweaver spider</name>
    <name type="synonym">Epeira ventricosa</name>
    <dbReference type="NCBI Taxonomy" id="182803"/>
    <lineage>
        <taxon>Eukaryota</taxon>
        <taxon>Metazoa</taxon>
        <taxon>Ecdysozoa</taxon>
        <taxon>Arthropoda</taxon>
        <taxon>Chelicerata</taxon>
        <taxon>Arachnida</taxon>
        <taxon>Araneae</taxon>
        <taxon>Araneomorphae</taxon>
        <taxon>Entelegynae</taxon>
        <taxon>Araneoidea</taxon>
        <taxon>Araneidae</taxon>
        <taxon>Araneus</taxon>
    </lineage>
</organism>
<reference evidence="1 2" key="1">
    <citation type="journal article" date="2019" name="Sci. Rep.">
        <title>Orb-weaving spider Araneus ventricosus genome elucidates the spidroin gene catalogue.</title>
        <authorList>
            <person name="Kono N."/>
            <person name="Nakamura H."/>
            <person name="Ohtoshi R."/>
            <person name="Moran D.A.P."/>
            <person name="Shinohara A."/>
            <person name="Yoshida Y."/>
            <person name="Fujiwara M."/>
            <person name="Mori M."/>
            <person name="Tomita M."/>
            <person name="Arakawa K."/>
        </authorList>
    </citation>
    <scope>NUCLEOTIDE SEQUENCE [LARGE SCALE GENOMIC DNA]</scope>
</reference>
<dbReference type="EMBL" id="BGPR01024708">
    <property type="protein sequence ID" value="GBN93001.1"/>
    <property type="molecule type" value="Genomic_DNA"/>
</dbReference>
<sequence length="85" mass="9415">MQARKQDTLPLLSKELGVRIVVHDPRSIPWRRAGQHSPWRHGFHQPRVLGAQQVGAAVGNVRRRWASSPATTLVPTSSLHAQGLV</sequence>
<accession>A0A4Y2SYF0</accession>
<gene>
    <name evidence="1" type="ORF">AVEN_138986_1</name>
</gene>
<dbReference type="AlphaFoldDB" id="A0A4Y2SYF0"/>
<evidence type="ECO:0000313" key="1">
    <source>
        <dbReference type="EMBL" id="GBN93001.1"/>
    </source>
</evidence>
<keyword evidence="2" id="KW-1185">Reference proteome</keyword>
<protein>
    <submittedName>
        <fullName evidence="1">Uncharacterized protein</fullName>
    </submittedName>
</protein>
<name>A0A4Y2SYF0_ARAVE</name>
<dbReference type="Proteomes" id="UP000499080">
    <property type="component" value="Unassembled WGS sequence"/>
</dbReference>